<dbReference type="EMBL" id="MN739278">
    <property type="protein sequence ID" value="QHS96712.1"/>
    <property type="molecule type" value="Genomic_DNA"/>
</dbReference>
<evidence type="ECO:0000256" key="1">
    <source>
        <dbReference type="SAM" id="MobiDB-lite"/>
    </source>
</evidence>
<name>A0A6C0BXA4_9ZZZZ</name>
<proteinExistence type="predicted"/>
<dbReference type="AlphaFoldDB" id="A0A6C0BXA4"/>
<feature type="compositionally biased region" description="Acidic residues" evidence="1">
    <location>
        <begin position="123"/>
        <end position="142"/>
    </location>
</feature>
<protein>
    <submittedName>
        <fullName evidence="3">Uncharacterized protein</fullName>
    </submittedName>
</protein>
<keyword evidence="2" id="KW-0812">Transmembrane</keyword>
<reference evidence="3" key="1">
    <citation type="journal article" date="2020" name="Nature">
        <title>Giant virus diversity and host interactions through global metagenomics.</title>
        <authorList>
            <person name="Schulz F."/>
            <person name="Roux S."/>
            <person name="Paez-Espino D."/>
            <person name="Jungbluth S."/>
            <person name="Walsh D.A."/>
            <person name="Denef V.J."/>
            <person name="McMahon K.D."/>
            <person name="Konstantinidis K.T."/>
            <person name="Eloe-Fadrosh E.A."/>
            <person name="Kyrpides N.C."/>
            <person name="Woyke T."/>
        </authorList>
    </citation>
    <scope>NUCLEOTIDE SEQUENCE</scope>
    <source>
        <strain evidence="3">GVMAG-M-3300020166-5</strain>
    </source>
</reference>
<feature type="region of interest" description="Disordered" evidence="1">
    <location>
        <begin position="113"/>
        <end position="148"/>
    </location>
</feature>
<feature type="transmembrane region" description="Helical" evidence="2">
    <location>
        <begin position="16"/>
        <end position="34"/>
    </location>
</feature>
<evidence type="ECO:0000256" key="2">
    <source>
        <dbReference type="SAM" id="Phobius"/>
    </source>
</evidence>
<organism evidence="3">
    <name type="scientific">viral metagenome</name>
    <dbReference type="NCBI Taxonomy" id="1070528"/>
    <lineage>
        <taxon>unclassified sequences</taxon>
        <taxon>metagenomes</taxon>
        <taxon>organismal metagenomes</taxon>
    </lineage>
</organism>
<feature type="compositionally biased region" description="Acidic residues" evidence="1">
    <location>
        <begin position="232"/>
        <end position="246"/>
    </location>
</feature>
<feature type="region of interest" description="Disordered" evidence="1">
    <location>
        <begin position="228"/>
        <end position="254"/>
    </location>
</feature>
<keyword evidence="2" id="KW-1133">Transmembrane helix</keyword>
<sequence length="323" mass="34382">MAFLVMNIFSLDSNSFIISVAFTLLMSGLIVYLMNTKISRIEKNIQNQNHVLTGIINGLQEDMRSGTGSHRANDTISNSEVCNREVCNSEVCNREVCNSKVCNSEVSNISEKDHLGDKINVSSDDDYSSDSSDEDSSDEDETATSSNKKITLDVGRTDCIDQQHYLNEMARNTFTIGAEPAVDSLAVDSLAVDSLAVDSLAVDSLAVDSLAVDSLAVDENVGGTLVTVADSSDSDSGEDSDSDDDNNLGTGVNDSLEMKSIGIENPISAKPLGINLNKLKVPELKALVVDKVLASPDSANNMKKKDLLGLLKKSGGEKGATTS</sequence>
<accession>A0A6C0BXA4</accession>
<feature type="region of interest" description="Disordered" evidence="1">
    <location>
        <begin position="304"/>
        <end position="323"/>
    </location>
</feature>
<keyword evidence="2" id="KW-0472">Membrane</keyword>
<evidence type="ECO:0000313" key="3">
    <source>
        <dbReference type="EMBL" id="QHS96712.1"/>
    </source>
</evidence>